<comment type="caution">
    <text evidence="1">The sequence shown here is derived from an EMBL/GenBank/DDBJ whole genome shotgun (WGS) entry which is preliminary data.</text>
</comment>
<organism evidence="1 2">
    <name type="scientific">Carex littledalei</name>
    <dbReference type="NCBI Taxonomy" id="544730"/>
    <lineage>
        <taxon>Eukaryota</taxon>
        <taxon>Viridiplantae</taxon>
        <taxon>Streptophyta</taxon>
        <taxon>Embryophyta</taxon>
        <taxon>Tracheophyta</taxon>
        <taxon>Spermatophyta</taxon>
        <taxon>Magnoliopsida</taxon>
        <taxon>Liliopsida</taxon>
        <taxon>Poales</taxon>
        <taxon>Cyperaceae</taxon>
        <taxon>Cyperoideae</taxon>
        <taxon>Cariceae</taxon>
        <taxon>Carex</taxon>
        <taxon>Carex subgen. Euthyceras</taxon>
    </lineage>
</organism>
<dbReference type="Proteomes" id="UP000623129">
    <property type="component" value="Unassembled WGS sequence"/>
</dbReference>
<dbReference type="EMBL" id="SWLB01000021">
    <property type="protein sequence ID" value="KAF3324721.1"/>
    <property type="molecule type" value="Genomic_DNA"/>
</dbReference>
<sequence length="104" mass="11615">MHHTLVCSDCKVLVQAVLQNNFLDLLSWQAAEVVAEGAQLYLKLMGRVTLKHVTRELVAQPHSLANWARITRTECTGTVPADVAEKANLHPDIDRGRFQLADQQ</sequence>
<keyword evidence="2" id="KW-1185">Reference proteome</keyword>
<protein>
    <submittedName>
        <fullName evidence="1">Uncharacterized protein</fullName>
    </submittedName>
</protein>
<accession>A0A833QMQ0</accession>
<gene>
    <name evidence="1" type="ORF">FCM35_KLT10878</name>
</gene>
<evidence type="ECO:0000313" key="1">
    <source>
        <dbReference type="EMBL" id="KAF3324721.1"/>
    </source>
</evidence>
<evidence type="ECO:0000313" key="2">
    <source>
        <dbReference type="Proteomes" id="UP000623129"/>
    </source>
</evidence>
<proteinExistence type="predicted"/>
<name>A0A833QMQ0_9POAL</name>
<reference evidence="1" key="1">
    <citation type="submission" date="2020-01" db="EMBL/GenBank/DDBJ databases">
        <title>Genome sequence of Kobresia littledalei, the first chromosome-level genome in the family Cyperaceae.</title>
        <authorList>
            <person name="Qu G."/>
        </authorList>
    </citation>
    <scope>NUCLEOTIDE SEQUENCE</scope>
    <source>
        <strain evidence="1">C.B.Clarke</strain>
        <tissue evidence="1">Leaf</tissue>
    </source>
</reference>
<dbReference type="AlphaFoldDB" id="A0A833QMQ0"/>